<accession>A0AAI8YGE6</accession>
<feature type="domain" description="F-box" evidence="2">
    <location>
        <begin position="104"/>
        <end position="155"/>
    </location>
</feature>
<dbReference type="InterPro" id="IPR036047">
    <property type="entry name" value="F-box-like_dom_sf"/>
</dbReference>
<feature type="region of interest" description="Disordered" evidence="1">
    <location>
        <begin position="203"/>
        <end position="242"/>
    </location>
</feature>
<dbReference type="SUPFAM" id="SSF81383">
    <property type="entry name" value="F-box domain"/>
    <property type="match status" value="1"/>
</dbReference>
<evidence type="ECO:0000259" key="2">
    <source>
        <dbReference type="PROSITE" id="PS50181"/>
    </source>
</evidence>
<comment type="caution">
    <text evidence="3">The sequence shown here is derived from an EMBL/GenBank/DDBJ whole genome shotgun (WGS) entry which is preliminary data.</text>
</comment>
<sequence length="242" mass="26777">MARSGASDAATPPSWTLTSLLQRVKVKATKMRSVFLGPEQKRFAESQARAWAIIRRHHVAIGKAAERMIAINFSGEPQRQPPHDVGAASKEMKTEIVQPPRSPLSRLESLPEEIHMQIMRLLDHESLYRLSQTTGQFLRLSFDSAFEADAGWRAFRHTADCLGDGPRRRIVDGTGQAQGTAAEVKGADYSGLDSCPERWRRNEDAVGFDGEGSKPKSGLVRSDEDGDEGETMLEFMARQGRG</sequence>
<evidence type="ECO:0000313" key="4">
    <source>
        <dbReference type="Proteomes" id="UP001295740"/>
    </source>
</evidence>
<keyword evidence="4" id="KW-1185">Reference proteome</keyword>
<dbReference type="CDD" id="cd09917">
    <property type="entry name" value="F-box_SF"/>
    <property type="match status" value="1"/>
</dbReference>
<dbReference type="EMBL" id="CAUWAG010000008">
    <property type="protein sequence ID" value="CAJ2506329.1"/>
    <property type="molecule type" value="Genomic_DNA"/>
</dbReference>
<protein>
    <submittedName>
        <fullName evidence="3">Uu.00g004590.m01.CDS01</fullName>
    </submittedName>
</protein>
<proteinExistence type="predicted"/>
<evidence type="ECO:0000313" key="3">
    <source>
        <dbReference type="EMBL" id="CAJ2506329.1"/>
    </source>
</evidence>
<dbReference type="Proteomes" id="UP001295740">
    <property type="component" value="Unassembled WGS sequence"/>
</dbReference>
<reference evidence="3" key="1">
    <citation type="submission" date="2023-10" db="EMBL/GenBank/DDBJ databases">
        <authorList>
            <person name="Hackl T."/>
        </authorList>
    </citation>
    <scope>NUCLEOTIDE SEQUENCE</scope>
</reference>
<dbReference type="Pfam" id="PF12937">
    <property type="entry name" value="F-box-like"/>
    <property type="match status" value="1"/>
</dbReference>
<dbReference type="PROSITE" id="PS50181">
    <property type="entry name" value="FBOX"/>
    <property type="match status" value="1"/>
</dbReference>
<dbReference type="InterPro" id="IPR001810">
    <property type="entry name" value="F-box_dom"/>
</dbReference>
<name>A0AAI8YGE6_9PEZI</name>
<organism evidence="3 4">
    <name type="scientific">Anthostomella pinea</name>
    <dbReference type="NCBI Taxonomy" id="933095"/>
    <lineage>
        <taxon>Eukaryota</taxon>
        <taxon>Fungi</taxon>
        <taxon>Dikarya</taxon>
        <taxon>Ascomycota</taxon>
        <taxon>Pezizomycotina</taxon>
        <taxon>Sordariomycetes</taxon>
        <taxon>Xylariomycetidae</taxon>
        <taxon>Xylariales</taxon>
        <taxon>Xylariaceae</taxon>
        <taxon>Anthostomella</taxon>
    </lineage>
</organism>
<dbReference type="AlphaFoldDB" id="A0AAI8YGE6"/>
<evidence type="ECO:0000256" key="1">
    <source>
        <dbReference type="SAM" id="MobiDB-lite"/>
    </source>
</evidence>
<gene>
    <name evidence="3" type="ORF">KHLLAP_LOCUS6797</name>
</gene>